<gene>
    <name evidence="3" type="ORF">PHPALM_27553</name>
</gene>
<reference evidence="3 4" key="1">
    <citation type="journal article" date="2017" name="Genome Biol. Evol.">
        <title>Phytophthora megakarya and P. palmivora, closely related causal agents of cacao black pod rot, underwent increases in genome sizes and gene numbers by different mechanisms.</title>
        <authorList>
            <person name="Ali S.S."/>
            <person name="Shao J."/>
            <person name="Lary D.J."/>
            <person name="Kronmiller B."/>
            <person name="Shen D."/>
            <person name="Strem M.D."/>
            <person name="Amoako-Attah I."/>
            <person name="Akrofi A.Y."/>
            <person name="Begoude B.A."/>
            <person name="Ten Hoopen G.M."/>
            <person name="Coulibaly K."/>
            <person name="Kebe B.I."/>
            <person name="Melnick R.L."/>
            <person name="Guiltinan M.J."/>
            <person name="Tyler B.M."/>
            <person name="Meinhardt L.W."/>
            <person name="Bailey B.A."/>
        </authorList>
    </citation>
    <scope>NUCLEOTIDE SEQUENCE [LARGE SCALE GENOMIC DNA]</scope>
    <source>
        <strain evidence="4">sbr112.9</strain>
    </source>
</reference>
<keyword evidence="1" id="KW-0863">Zinc-finger</keyword>
<keyword evidence="4" id="KW-1185">Reference proteome</keyword>
<dbReference type="GO" id="GO:0000151">
    <property type="term" value="C:ubiquitin ligase complex"/>
    <property type="evidence" value="ECO:0007669"/>
    <property type="project" value="TreeGrafter"/>
</dbReference>
<name>A0A2P4XCC0_9STRA</name>
<comment type="caution">
    <text evidence="3">The sequence shown here is derived from an EMBL/GenBank/DDBJ whole genome shotgun (WGS) entry which is preliminary data.</text>
</comment>
<dbReference type="Proteomes" id="UP000237271">
    <property type="component" value="Unassembled WGS sequence"/>
</dbReference>
<evidence type="ECO:0000256" key="2">
    <source>
        <dbReference type="SAM" id="MobiDB-lite"/>
    </source>
</evidence>
<dbReference type="GO" id="GO:0008270">
    <property type="term" value="F:zinc ion binding"/>
    <property type="evidence" value="ECO:0007669"/>
    <property type="project" value="UniProtKB-UniRule"/>
</dbReference>
<proteinExistence type="inferred from homology"/>
<organism evidence="3 4">
    <name type="scientific">Phytophthora palmivora</name>
    <dbReference type="NCBI Taxonomy" id="4796"/>
    <lineage>
        <taxon>Eukaryota</taxon>
        <taxon>Sar</taxon>
        <taxon>Stramenopiles</taxon>
        <taxon>Oomycota</taxon>
        <taxon>Peronosporomycetes</taxon>
        <taxon>Peronosporales</taxon>
        <taxon>Peronosporaceae</taxon>
        <taxon>Phytophthora</taxon>
    </lineage>
</organism>
<feature type="compositionally biased region" description="Basic and acidic residues" evidence="2">
    <location>
        <begin position="152"/>
        <end position="171"/>
    </location>
</feature>
<keyword evidence="1" id="KW-0808">Transferase</keyword>
<evidence type="ECO:0000313" key="4">
    <source>
        <dbReference type="Proteomes" id="UP000237271"/>
    </source>
</evidence>
<protein>
    <recommendedName>
        <fullName evidence="1">E3 ubiquitin-protein ligase</fullName>
        <ecNumber evidence="1">2.3.2.27</ecNumber>
    </recommendedName>
</protein>
<keyword evidence="1" id="KW-0479">Metal-binding</keyword>
<dbReference type="AlphaFoldDB" id="A0A2P4XCC0"/>
<dbReference type="GO" id="GO:0071596">
    <property type="term" value="P:ubiquitin-dependent protein catabolic process via the N-end rule pathway"/>
    <property type="evidence" value="ECO:0007669"/>
    <property type="project" value="UniProtKB-UniRule"/>
</dbReference>
<dbReference type="UniPathway" id="UPA00143"/>
<dbReference type="PANTHER" id="PTHR21497">
    <property type="entry name" value="UBIQUITIN LIGASE E3 ALPHA-RELATED"/>
    <property type="match status" value="1"/>
</dbReference>
<keyword evidence="1" id="KW-0862">Zinc</keyword>
<accession>A0A2P4XCC0</accession>
<comment type="pathway">
    <text evidence="1">Protein modification; protein ubiquitination.</text>
</comment>
<dbReference type="EC" id="2.3.2.27" evidence="1"/>
<dbReference type="EMBL" id="NCKW01015189">
    <property type="protein sequence ID" value="POM63179.1"/>
    <property type="molecule type" value="Genomic_DNA"/>
</dbReference>
<comment type="function">
    <text evidence="1">Ubiquitin ligase protein which is a component of the N-end rule pathway. Recognizes and binds to proteins bearing specific N-terminal residues that are destabilizing according to the N-end rule, leading to their ubiquitination and subsequent degradation.</text>
</comment>
<feature type="region of interest" description="Disordered" evidence="2">
    <location>
        <begin position="152"/>
        <end position="172"/>
    </location>
</feature>
<dbReference type="PANTHER" id="PTHR21497:SF24">
    <property type="entry name" value="E3 UBIQUITIN-PROTEIN LIGASE UBR1"/>
    <property type="match status" value="1"/>
</dbReference>
<dbReference type="OrthoDB" id="26387at2759"/>
<keyword evidence="1" id="KW-0833">Ubl conjugation pathway</keyword>
<dbReference type="GO" id="GO:0061630">
    <property type="term" value="F:ubiquitin protein ligase activity"/>
    <property type="evidence" value="ECO:0007669"/>
    <property type="project" value="UniProtKB-UniRule"/>
</dbReference>
<evidence type="ECO:0000256" key="1">
    <source>
        <dbReference type="RuleBase" id="RU366018"/>
    </source>
</evidence>
<comment type="catalytic activity">
    <reaction evidence="1">
        <text>S-ubiquitinyl-[E2 ubiquitin-conjugating enzyme]-L-cysteine + [acceptor protein]-L-lysine = [E2 ubiquitin-conjugating enzyme]-L-cysteine + N(6)-ubiquitinyl-[acceptor protein]-L-lysine.</text>
        <dbReference type="EC" id="2.3.2.27"/>
    </reaction>
</comment>
<evidence type="ECO:0000313" key="3">
    <source>
        <dbReference type="EMBL" id="POM63179.1"/>
    </source>
</evidence>
<dbReference type="GO" id="GO:0016567">
    <property type="term" value="P:protein ubiquitination"/>
    <property type="evidence" value="ECO:0007669"/>
    <property type="project" value="UniProtKB-UniRule"/>
</dbReference>
<comment type="similarity">
    <text evidence="1">Belongs to the E3 ubiquitin-protein ligase UBR1-like family.</text>
</comment>
<dbReference type="InterPro" id="IPR039164">
    <property type="entry name" value="UBR1-like"/>
</dbReference>
<feature type="non-terminal residue" evidence="3">
    <location>
        <position position="393"/>
    </location>
</feature>
<dbReference type="GO" id="GO:0005737">
    <property type="term" value="C:cytoplasm"/>
    <property type="evidence" value="ECO:0007669"/>
    <property type="project" value="TreeGrafter"/>
</dbReference>
<sequence>MDMRGAVSLDLRGDRVEPRRLGGREMAGARAGNARAQGGAVYDSDDDGYEDVSSRFRLERMPPGFGRPHESAKLYLTPCGLHVRTCQHAVHINCLERYITSLHDKAMRGEEFDGVQAIDPDSAMTQFLCPLCKTLSNFLIPTAEPRTSISKEDRLEEKRNVVTSPRDEEGKAPTWDTIVEEQLSMPGWHRSVLGRDGGFEDDENDTEHDMWRDYFEDTLWEPHGSLEKGAPFLWSACAYTLASFLTVAEDEYRNVSGSNTPFDPLTDDCPPSLEKEMESLTAVTKFCRWTFSLLEHCADSKVVWETAKRCCPINTETKRDYRKFTKVLGSIDACLRGTILGLLVADTFTAFVVSSVIADELNTIWRFIPVFTAADLLQRLHSEFFEPNKAQGT</sequence>